<dbReference type="EMBL" id="JACHDO010000001">
    <property type="protein sequence ID" value="MBB5494966.1"/>
    <property type="molecule type" value="Genomic_DNA"/>
</dbReference>
<name>A0A840WTQ7_9ACTN</name>
<evidence type="ECO:0000313" key="3">
    <source>
        <dbReference type="EMBL" id="MBB5494966.1"/>
    </source>
</evidence>
<feature type="compositionally biased region" description="Basic and acidic residues" evidence="1">
    <location>
        <begin position="233"/>
        <end position="257"/>
    </location>
</feature>
<feature type="compositionally biased region" description="Pro residues" evidence="1">
    <location>
        <begin position="83"/>
        <end position="99"/>
    </location>
</feature>
<feature type="compositionally biased region" description="Acidic residues" evidence="1">
    <location>
        <begin position="37"/>
        <end position="49"/>
    </location>
</feature>
<feature type="compositionally biased region" description="Basic and acidic residues" evidence="1">
    <location>
        <begin position="646"/>
        <end position="669"/>
    </location>
</feature>
<feature type="compositionally biased region" description="Low complexity" evidence="1">
    <location>
        <begin position="674"/>
        <end position="687"/>
    </location>
</feature>
<dbReference type="Proteomes" id="UP000579647">
    <property type="component" value="Unassembled WGS sequence"/>
</dbReference>
<accession>A0A840WTQ7</accession>
<feature type="compositionally biased region" description="Polar residues" evidence="1">
    <location>
        <begin position="26"/>
        <end position="35"/>
    </location>
</feature>
<organism evidence="3 4">
    <name type="scientific">Nocardiopsis metallicus</name>
    <dbReference type="NCBI Taxonomy" id="179819"/>
    <lineage>
        <taxon>Bacteria</taxon>
        <taxon>Bacillati</taxon>
        <taxon>Actinomycetota</taxon>
        <taxon>Actinomycetes</taxon>
        <taxon>Streptosporangiales</taxon>
        <taxon>Nocardiopsidaceae</taxon>
        <taxon>Nocardiopsis</taxon>
    </lineage>
</organism>
<feature type="compositionally biased region" description="Basic and acidic residues" evidence="1">
    <location>
        <begin position="472"/>
        <end position="494"/>
    </location>
</feature>
<proteinExistence type="predicted"/>
<reference evidence="3 4" key="1">
    <citation type="submission" date="2020-08" db="EMBL/GenBank/DDBJ databases">
        <title>Sequencing the genomes of 1000 actinobacteria strains.</title>
        <authorList>
            <person name="Klenk H.-P."/>
        </authorList>
    </citation>
    <scope>NUCLEOTIDE SEQUENCE [LARGE SCALE GENOMIC DNA]</scope>
    <source>
        <strain evidence="3 4">DSM 44598</strain>
    </source>
</reference>
<feature type="transmembrane region" description="Helical" evidence="2">
    <location>
        <begin position="858"/>
        <end position="880"/>
    </location>
</feature>
<gene>
    <name evidence="3" type="ORF">HNR07_006103</name>
</gene>
<feature type="region of interest" description="Disordered" evidence="1">
    <location>
        <begin position="1"/>
        <end position="819"/>
    </location>
</feature>
<sequence>MTENGGGAPGNRSSEADADSWFKPSENCNRTQSEYQDPLEQEGAPEGDAPEGGAVFPDSGGYAGLSASRPAMVEPYPDLGAPPATPPAAPPATGQPPYAPGAISYPGAGASAYQPVTRIPGESDPLAAPQERPVPWEPQAPRETGGFPADEGPRTPEAPEAQAAPRAYEAPAYEAPAYEAPPASEEPAPTGGYPGIAASADVPLPPEGPQGPSEPAHDSWATGTTDSWTPEPAPERFEAERPAEGEGRAPRPERPEDTWTPEALAPQAPLPEADTWSPRPERPVVDEPWSPGPVEAEAWAPRPERAEEAWAPPAEASWAPQAAPEPAAPAVDEPWSPRPAQSDWTPPAEELRQPEPDRERPDEWSGAGGLDSWSPTPDSGDAWRGAGTTEPWADSAEQRWSEPARTPPPTGDRYDDELSPRPAPRVDEPTAAPSYGTDRYDDELSPPAPAPSDAVPADEGGLGSGSGNTWAFDRDDPRLPDVVRDAERRRRESAPEEPAYADWGVAPEGENTAQSAPERESGPDTGELSAAVATSDDPLAAIADMQSRAKAKEPQEAGEAETWPSRPERTEAAPGPGGGQQWDDHSWDGPARAEAAWDQDPLRDPLQQPEPAAWGGTPEEGDESWRGGEGATQMFTAPSFEQAPEADARGARSRDHSEYDELGFDDRGRGGRGYPDQGYGEQDYGEQGLAGQGYTDQDHRDQGYDDRGYGGFDGPDTGRGYDEQAYDDRGYDDRGYGDQGYADDQGYDPQGYADRGHESDAGPFTGDRFDGDPEISEAPERAGRPAGDRSPEGESDYEDGFTPADYGMPEQPKPAKRRRDKIAEDFPGFDEARDDGDYPGYDSIDFLADTEPGANATLWLGVASVIPVVGVITAILALFVTGPKAKKAIRESRGTLDGLGLITTGTVFAVIGIVVTVISVAIWFVV</sequence>
<feature type="compositionally biased region" description="Basic and acidic residues" evidence="1">
    <location>
        <begin position="778"/>
        <end position="792"/>
    </location>
</feature>
<keyword evidence="2" id="KW-1133">Transmembrane helix</keyword>
<feature type="transmembrane region" description="Helical" evidence="2">
    <location>
        <begin position="901"/>
        <end position="925"/>
    </location>
</feature>
<comment type="caution">
    <text evidence="3">The sequence shown here is derived from an EMBL/GenBank/DDBJ whole genome shotgun (WGS) entry which is preliminary data.</text>
</comment>
<dbReference type="AlphaFoldDB" id="A0A840WTQ7"/>
<feature type="compositionally biased region" description="Basic and acidic residues" evidence="1">
    <location>
        <begin position="349"/>
        <end position="363"/>
    </location>
</feature>
<feature type="compositionally biased region" description="Low complexity" evidence="1">
    <location>
        <begin position="261"/>
        <end position="273"/>
    </location>
</feature>
<protein>
    <submittedName>
        <fullName evidence="3">Uncharacterized protein</fullName>
    </submittedName>
</protein>
<feature type="compositionally biased region" description="Low complexity" evidence="1">
    <location>
        <begin position="309"/>
        <end position="334"/>
    </location>
</feature>
<dbReference type="RefSeq" id="WP_184369219.1">
    <property type="nucleotide sequence ID" value="NZ_BAAAKM010000125.1"/>
</dbReference>
<feature type="compositionally biased region" description="Basic and acidic residues" evidence="1">
    <location>
        <begin position="719"/>
        <end position="736"/>
    </location>
</feature>
<evidence type="ECO:0000256" key="1">
    <source>
        <dbReference type="SAM" id="MobiDB-lite"/>
    </source>
</evidence>
<keyword evidence="2" id="KW-0812">Transmembrane</keyword>
<evidence type="ECO:0000313" key="4">
    <source>
        <dbReference type="Proteomes" id="UP000579647"/>
    </source>
</evidence>
<feature type="compositionally biased region" description="Basic and acidic residues" evidence="1">
    <location>
        <begin position="696"/>
        <end position="708"/>
    </location>
</feature>
<keyword evidence="4" id="KW-1185">Reference proteome</keyword>
<feature type="compositionally biased region" description="Low complexity" evidence="1">
    <location>
        <begin position="158"/>
        <end position="189"/>
    </location>
</feature>
<keyword evidence="2" id="KW-0472">Membrane</keyword>
<feature type="compositionally biased region" description="Low complexity" evidence="1">
    <location>
        <begin position="739"/>
        <end position="752"/>
    </location>
</feature>
<evidence type="ECO:0000256" key="2">
    <source>
        <dbReference type="SAM" id="Phobius"/>
    </source>
</evidence>
<feature type="compositionally biased region" description="Basic and acidic residues" evidence="1">
    <location>
        <begin position="412"/>
        <end position="428"/>
    </location>
</feature>